<dbReference type="HAMAP" id="MF_00004">
    <property type="entry name" value="Aden_phosphoribosyltr"/>
    <property type="match status" value="1"/>
</dbReference>
<organism evidence="14 15">
    <name type="scientific">Hathewaya proteolytica DSM 3090</name>
    <dbReference type="NCBI Taxonomy" id="1121331"/>
    <lineage>
        <taxon>Bacteria</taxon>
        <taxon>Bacillati</taxon>
        <taxon>Bacillota</taxon>
        <taxon>Clostridia</taxon>
        <taxon>Eubacteriales</taxon>
        <taxon>Clostridiaceae</taxon>
        <taxon>Hathewaya</taxon>
    </lineage>
</organism>
<dbReference type="NCBIfam" id="TIGR01090">
    <property type="entry name" value="apt"/>
    <property type="match status" value="1"/>
</dbReference>
<dbReference type="EMBL" id="FRAD01000012">
    <property type="protein sequence ID" value="SHK04114.1"/>
    <property type="molecule type" value="Genomic_DNA"/>
</dbReference>
<feature type="domain" description="Phosphoribosyltransferase" evidence="13">
    <location>
        <begin position="38"/>
        <end position="165"/>
    </location>
</feature>
<evidence type="ECO:0000256" key="11">
    <source>
        <dbReference type="ARBA" id="ARBA00022726"/>
    </source>
</evidence>
<evidence type="ECO:0000256" key="2">
    <source>
        <dbReference type="ARBA" id="ARBA00003968"/>
    </source>
</evidence>
<evidence type="ECO:0000256" key="4">
    <source>
        <dbReference type="ARBA" id="ARBA00004659"/>
    </source>
</evidence>
<comment type="similarity">
    <text evidence="5 12">Belongs to the purine/pyrimidine phosphoribosyltransferase family.</text>
</comment>
<dbReference type="SUPFAM" id="SSF53271">
    <property type="entry name" value="PRTase-like"/>
    <property type="match status" value="1"/>
</dbReference>
<evidence type="ECO:0000256" key="5">
    <source>
        <dbReference type="ARBA" id="ARBA00008391"/>
    </source>
</evidence>
<dbReference type="GO" id="GO:0006166">
    <property type="term" value="P:purine ribonucleoside salvage"/>
    <property type="evidence" value="ECO:0007669"/>
    <property type="project" value="UniProtKB-UniRule"/>
</dbReference>
<dbReference type="InterPro" id="IPR005764">
    <property type="entry name" value="Ade_phspho_trans"/>
</dbReference>
<comment type="subunit">
    <text evidence="6 12">Homodimer.</text>
</comment>
<comment type="pathway">
    <text evidence="4 12">Purine metabolism; AMP biosynthesis via salvage pathway; AMP from adenine: step 1/1.</text>
</comment>
<accession>A0A1M6P849</accession>
<comment type="function">
    <text evidence="2 12">Catalyzes a salvage reaction resulting in the formation of AMP, that is energically less costly than de novo synthesis.</text>
</comment>
<evidence type="ECO:0000313" key="14">
    <source>
        <dbReference type="EMBL" id="SHK04114.1"/>
    </source>
</evidence>
<dbReference type="GO" id="GO:0003999">
    <property type="term" value="F:adenine phosphoribosyltransferase activity"/>
    <property type="evidence" value="ECO:0007669"/>
    <property type="project" value="UniProtKB-UniRule"/>
</dbReference>
<keyword evidence="11 12" id="KW-0660">Purine salvage</keyword>
<evidence type="ECO:0000256" key="9">
    <source>
        <dbReference type="ARBA" id="ARBA00022676"/>
    </source>
</evidence>
<evidence type="ECO:0000256" key="10">
    <source>
        <dbReference type="ARBA" id="ARBA00022679"/>
    </source>
</evidence>
<dbReference type="PANTHER" id="PTHR32315">
    <property type="entry name" value="ADENINE PHOSPHORIBOSYLTRANSFERASE"/>
    <property type="match status" value="1"/>
</dbReference>
<evidence type="ECO:0000259" key="13">
    <source>
        <dbReference type="Pfam" id="PF00156"/>
    </source>
</evidence>
<evidence type="ECO:0000256" key="12">
    <source>
        <dbReference type="HAMAP-Rule" id="MF_00004"/>
    </source>
</evidence>
<evidence type="ECO:0000256" key="7">
    <source>
        <dbReference type="ARBA" id="ARBA00011893"/>
    </source>
</evidence>
<comment type="catalytic activity">
    <reaction evidence="1 12">
        <text>AMP + diphosphate = 5-phospho-alpha-D-ribose 1-diphosphate + adenine</text>
        <dbReference type="Rhea" id="RHEA:16609"/>
        <dbReference type="ChEBI" id="CHEBI:16708"/>
        <dbReference type="ChEBI" id="CHEBI:33019"/>
        <dbReference type="ChEBI" id="CHEBI:58017"/>
        <dbReference type="ChEBI" id="CHEBI:456215"/>
        <dbReference type="EC" id="2.4.2.7"/>
    </reaction>
</comment>
<dbReference type="RefSeq" id="WP_072903586.1">
    <property type="nucleotide sequence ID" value="NZ_FRAD01000012.1"/>
</dbReference>
<gene>
    <name evidence="12" type="primary">apt</name>
    <name evidence="14" type="ORF">SAMN02745248_01627</name>
</gene>
<dbReference type="CDD" id="cd06223">
    <property type="entry name" value="PRTases_typeI"/>
    <property type="match status" value="1"/>
</dbReference>
<dbReference type="GO" id="GO:0002055">
    <property type="term" value="F:adenine binding"/>
    <property type="evidence" value="ECO:0007669"/>
    <property type="project" value="TreeGrafter"/>
</dbReference>
<dbReference type="InterPro" id="IPR029057">
    <property type="entry name" value="PRTase-like"/>
</dbReference>
<keyword evidence="10 12" id="KW-0808">Transferase</keyword>
<sequence>MNLRDKIRIIEGFPKEGISFKDITTLISDGAAYHQCIDELCKALEEKNVDLIVAPEARGFIFGCPVASKLRIGFAPVRKPGKLPFETKTASYELEYGQDTVEIHSDAIKKGYRVAIIDDLLATGGTVGAIAKLVEEMGGEIVSINFVIELTDLKGRDKLKQYKVDSLIKYDI</sequence>
<dbReference type="NCBIfam" id="NF002636">
    <property type="entry name" value="PRK02304.1-5"/>
    <property type="match status" value="1"/>
</dbReference>
<keyword evidence="15" id="KW-1185">Reference proteome</keyword>
<dbReference type="UniPathway" id="UPA00588">
    <property type="reaction ID" value="UER00646"/>
</dbReference>
<dbReference type="NCBIfam" id="NF002634">
    <property type="entry name" value="PRK02304.1-3"/>
    <property type="match status" value="1"/>
</dbReference>
<dbReference type="InterPro" id="IPR050054">
    <property type="entry name" value="UPRTase/APRTase"/>
</dbReference>
<protein>
    <recommendedName>
        <fullName evidence="7 12">Adenine phosphoribosyltransferase</fullName>
        <shortName evidence="12">APRT</shortName>
        <ecNumber evidence="7 12">2.4.2.7</ecNumber>
    </recommendedName>
</protein>
<dbReference type="Pfam" id="PF00156">
    <property type="entry name" value="Pribosyltran"/>
    <property type="match status" value="1"/>
</dbReference>
<evidence type="ECO:0000256" key="8">
    <source>
        <dbReference type="ARBA" id="ARBA00022490"/>
    </source>
</evidence>
<dbReference type="PANTHER" id="PTHR32315:SF3">
    <property type="entry name" value="ADENINE PHOSPHORIBOSYLTRANSFERASE"/>
    <property type="match status" value="1"/>
</dbReference>
<dbReference type="FunFam" id="3.40.50.2020:FF:000004">
    <property type="entry name" value="Adenine phosphoribosyltransferase"/>
    <property type="match status" value="1"/>
</dbReference>
<dbReference type="AlphaFoldDB" id="A0A1M6P849"/>
<dbReference type="NCBIfam" id="NF002633">
    <property type="entry name" value="PRK02304.1-2"/>
    <property type="match status" value="1"/>
</dbReference>
<comment type="subcellular location">
    <subcellularLocation>
        <location evidence="3 12">Cytoplasm</location>
    </subcellularLocation>
</comment>
<dbReference type="Gene3D" id="3.40.50.2020">
    <property type="match status" value="1"/>
</dbReference>
<dbReference type="GO" id="GO:0006168">
    <property type="term" value="P:adenine salvage"/>
    <property type="evidence" value="ECO:0007669"/>
    <property type="project" value="InterPro"/>
</dbReference>
<keyword evidence="8 12" id="KW-0963">Cytoplasm</keyword>
<reference evidence="14 15" key="1">
    <citation type="submission" date="2016-11" db="EMBL/GenBank/DDBJ databases">
        <authorList>
            <person name="Jaros S."/>
            <person name="Januszkiewicz K."/>
            <person name="Wedrychowicz H."/>
        </authorList>
    </citation>
    <scope>NUCLEOTIDE SEQUENCE [LARGE SCALE GENOMIC DNA]</scope>
    <source>
        <strain evidence="14 15">DSM 3090</strain>
    </source>
</reference>
<name>A0A1M6P849_9CLOT</name>
<evidence type="ECO:0000256" key="6">
    <source>
        <dbReference type="ARBA" id="ARBA00011738"/>
    </source>
</evidence>
<dbReference type="GO" id="GO:0005737">
    <property type="term" value="C:cytoplasm"/>
    <property type="evidence" value="ECO:0007669"/>
    <property type="project" value="UniProtKB-SubCell"/>
</dbReference>
<dbReference type="OrthoDB" id="9803963at2"/>
<evidence type="ECO:0000313" key="15">
    <source>
        <dbReference type="Proteomes" id="UP000183952"/>
    </source>
</evidence>
<keyword evidence="9 12" id="KW-0328">Glycosyltransferase</keyword>
<dbReference type="InterPro" id="IPR000836">
    <property type="entry name" value="PRTase_dom"/>
</dbReference>
<dbReference type="Proteomes" id="UP000183952">
    <property type="component" value="Unassembled WGS sequence"/>
</dbReference>
<dbReference type="GO" id="GO:0044209">
    <property type="term" value="P:AMP salvage"/>
    <property type="evidence" value="ECO:0007669"/>
    <property type="project" value="UniProtKB-UniRule"/>
</dbReference>
<dbReference type="STRING" id="1121331.SAMN02745248_01627"/>
<evidence type="ECO:0000256" key="1">
    <source>
        <dbReference type="ARBA" id="ARBA00000868"/>
    </source>
</evidence>
<evidence type="ECO:0000256" key="3">
    <source>
        <dbReference type="ARBA" id="ARBA00004496"/>
    </source>
</evidence>
<dbReference type="EC" id="2.4.2.7" evidence="7 12"/>
<dbReference type="GO" id="GO:0016208">
    <property type="term" value="F:AMP binding"/>
    <property type="evidence" value="ECO:0007669"/>
    <property type="project" value="TreeGrafter"/>
</dbReference>
<proteinExistence type="inferred from homology"/>